<proteinExistence type="predicted"/>
<evidence type="ECO:0000313" key="2">
    <source>
        <dbReference type="Proteomes" id="UP001454036"/>
    </source>
</evidence>
<name>A0AAV3RQH9_LITER</name>
<sequence length="168" mass="19555">MSMQVGLVRQEFIGSTLESFEDTNNYNGVVMLAQKLLEPILYCFTIAKHHHLNNLYIITDRLFSQIWFQIYKELATDKGWRKMLQEDLCKLCNVLWFPSDFGCCRNILDLQPPGSELNKRRPSSSPGFCEYPRRSNLDSHKSFCYDDESNCNSLFQFTSFVGNNVQLT</sequence>
<protein>
    <submittedName>
        <fullName evidence="1">Uncharacterized protein</fullName>
    </submittedName>
</protein>
<gene>
    <name evidence="1" type="ORF">LIER_30317</name>
</gene>
<organism evidence="1 2">
    <name type="scientific">Lithospermum erythrorhizon</name>
    <name type="common">Purple gromwell</name>
    <name type="synonym">Lithospermum officinale var. erythrorhizon</name>
    <dbReference type="NCBI Taxonomy" id="34254"/>
    <lineage>
        <taxon>Eukaryota</taxon>
        <taxon>Viridiplantae</taxon>
        <taxon>Streptophyta</taxon>
        <taxon>Embryophyta</taxon>
        <taxon>Tracheophyta</taxon>
        <taxon>Spermatophyta</taxon>
        <taxon>Magnoliopsida</taxon>
        <taxon>eudicotyledons</taxon>
        <taxon>Gunneridae</taxon>
        <taxon>Pentapetalae</taxon>
        <taxon>asterids</taxon>
        <taxon>lamiids</taxon>
        <taxon>Boraginales</taxon>
        <taxon>Boraginaceae</taxon>
        <taxon>Boraginoideae</taxon>
        <taxon>Lithospermeae</taxon>
        <taxon>Lithospermum</taxon>
    </lineage>
</organism>
<evidence type="ECO:0000313" key="1">
    <source>
        <dbReference type="EMBL" id="GAA0182075.1"/>
    </source>
</evidence>
<reference evidence="1 2" key="1">
    <citation type="submission" date="2024-01" db="EMBL/GenBank/DDBJ databases">
        <title>The complete chloroplast genome sequence of Lithospermum erythrorhizon: insights into the phylogenetic relationship among Boraginaceae species and the maternal lineages of purple gromwells.</title>
        <authorList>
            <person name="Okada T."/>
            <person name="Watanabe K."/>
        </authorList>
    </citation>
    <scope>NUCLEOTIDE SEQUENCE [LARGE SCALE GENOMIC DNA]</scope>
</reference>
<accession>A0AAV3RQH9</accession>
<dbReference type="AlphaFoldDB" id="A0AAV3RQH9"/>
<comment type="caution">
    <text evidence="1">The sequence shown here is derived from an EMBL/GenBank/DDBJ whole genome shotgun (WGS) entry which is preliminary data.</text>
</comment>
<keyword evidence="2" id="KW-1185">Reference proteome</keyword>
<dbReference type="EMBL" id="BAABME010010797">
    <property type="protein sequence ID" value="GAA0182075.1"/>
    <property type="molecule type" value="Genomic_DNA"/>
</dbReference>
<dbReference type="Proteomes" id="UP001454036">
    <property type="component" value="Unassembled WGS sequence"/>
</dbReference>